<feature type="transmembrane region" description="Helical" evidence="1">
    <location>
        <begin position="165"/>
        <end position="190"/>
    </location>
</feature>
<proteinExistence type="predicted"/>
<feature type="transmembrane region" description="Helical" evidence="1">
    <location>
        <begin position="140"/>
        <end position="159"/>
    </location>
</feature>
<dbReference type="Pfam" id="PF25933">
    <property type="entry name" value="DUF7978"/>
    <property type="match status" value="1"/>
</dbReference>
<keyword evidence="1" id="KW-1133">Transmembrane helix</keyword>
<dbReference type="EMBL" id="CP064788">
    <property type="protein sequence ID" value="QSG09909.1"/>
    <property type="molecule type" value="Genomic_DNA"/>
</dbReference>
<gene>
    <name evidence="3" type="ORF">HSR122_2533</name>
</gene>
<dbReference type="AlphaFoldDB" id="A0A897NG85"/>
<name>A0A897NG85_9EURY</name>
<keyword evidence="4" id="KW-1185">Reference proteome</keyword>
<reference evidence="3 4" key="1">
    <citation type="submission" date="2020-11" db="EMBL/GenBank/DDBJ databases">
        <title>Carbohydrate-dependent, anaerobic sulfur respiration: A novel catabolism in halophilic archaea.</title>
        <authorList>
            <person name="Sorokin D.Y."/>
            <person name="Messina E."/>
            <person name="Smedile F."/>
            <person name="La Cono V."/>
            <person name="Hallsworth J.E."/>
            <person name="Yakimov M.M."/>
        </authorList>
    </citation>
    <scope>NUCLEOTIDE SEQUENCE [LARGE SCALE GENOMIC DNA]</scope>
    <source>
        <strain evidence="3 4">HSR12-2</strain>
    </source>
</reference>
<evidence type="ECO:0000313" key="4">
    <source>
        <dbReference type="Proteomes" id="UP000662973"/>
    </source>
</evidence>
<sequence length="201" mass="20183">MTARSSVSTAQPSRRSILLGSVTGVLAWIAGYLVTYLVVAPDVSGSDLNRLIEVLDGEPATAELVGWVFFNAHFVETVFEGLPVLGSRTASYVGGEGGFSVLLYLVPVVTLSVTGLLLARADGATDVSSGALSGLTALPGYALASAVAAVAIEVTAAGASAGPDFLAALILAGIAYPMVFSGLGGALAAVANRLQRSPSTV</sequence>
<feature type="domain" description="DUF7978" evidence="2">
    <location>
        <begin position="5"/>
        <end position="191"/>
    </location>
</feature>
<keyword evidence="1" id="KW-0472">Membrane</keyword>
<dbReference type="GeneID" id="68853131"/>
<dbReference type="KEGG" id="hds:HSR122_2533"/>
<organism evidence="3 4">
    <name type="scientific">Halapricum desulfuricans</name>
    <dbReference type="NCBI Taxonomy" id="2841257"/>
    <lineage>
        <taxon>Archaea</taxon>
        <taxon>Methanobacteriati</taxon>
        <taxon>Methanobacteriota</taxon>
        <taxon>Stenosarchaea group</taxon>
        <taxon>Halobacteria</taxon>
        <taxon>Halobacteriales</taxon>
        <taxon>Haloarculaceae</taxon>
        <taxon>Halapricum</taxon>
    </lineage>
</organism>
<evidence type="ECO:0000256" key="1">
    <source>
        <dbReference type="SAM" id="Phobius"/>
    </source>
</evidence>
<dbReference type="RefSeq" id="WP_229110074.1">
    <property type="nucleotide sequence ID" value="NZ_CP064788.1"/>
</dbReference>
<keyword evidence="1" id="KW-0812">Transmembrane</keyword>
<protein>
    <submittedName>
        <fullName evidence="3">Putative membrane protein</fullName>
    </submittedName>
</protein>
<dbReference type="Proteomes" id="UP000662973">
    <property type="component" value="Chromosome"/>
</dbReference>
<accession>A0A897NG85</accession>
<dbReference type="InterPro" id="IPR058284">
    <property type="entry name" value="DUF7978"/>
</dbReference>
<feature type="transmembrane region" description="Helical" evidence="1">
    <location>
        <begin position="16"/>
        <end position="39"/>
    </location>
</feature>
<evidence type="ECO:0000313" key="3">
    <source>
        <dbReference type="EMBL" id="QSG09909.1"/>
    </source>
</evidence>
<feature type="transmembrane region" description="Helical" evidence="1">
    <location>
        <begin position="101"/>
        <end position="119"/>
    </location>
</feature>
<evidence type="ECO:0000259" key="2">
    <source>
        <dbReference type="Pfam" id="PF25933"/>
    </source>
</evidence>